<dbReference type="EMBL" id="JBJKFK010000617">
    <property type="protein sequence ID" value="KAL3316025.1"/>
    <property type="molecule type" value="Genomic_DNA"/>
</dbReference>
<evidence type="ECO:0000313" key="2">
    <source>
        <dbReference type="Proteomes" id="UP001626550"/>
    </source>
</evidence>
<sequence length="139" mass="15971">MRFADTDQPLVIINPYNAYWLRYVQLRLRLVLLNVLLITQFGQAEPNTIDLEKQLQKLEAVYRMYSEQLACFNCHLLCELVSTIGTSSPQLIRSKSQIICVEAGIDEAPWRFSNSRRNADDLTFAPPKQTPHLGLYSVL</sequence>
<evidence type="ECO:0000313" key="1">
    <source>
        <dbReference type="EMBL" id="KAL3316025.1"/>
    </source>
</evidence>
<keyword evidence="2" id="KW-1185">Reference proteome</keyword>
<comment type="caution">
    <text evidence="1">The sequence shown here is derived from an EMBL/GenBank/DDBJ whole genome shotgun (WGS) entry which is preliminary data.</text>
</comment>
<dbReference type="Proteomes" id="UP001626550">
    <property type="component" value="Unassembled WGS sequence"/>
</dbReference>
<dbReference type="AlphaFoldDB" id="A0ABD2Q8Y6"/>
<reference evidence="1 2" key="1">
    <citation type="submission" date="2024-11" db="EMBL/GenBank/DDBJ databases">
        <title>Adaptive evolution of stress response genes in parasites aligns with host niche diversity.</title>
        <authorList>
            <person name="Hahn C."/>
            <person name="Resl P."/>
        </authorList>
    </citation>
    <scope>NUCLEOTIDE SEQUENCE [LARGE SCALE GENOMIC DNA]</scope>
    <source>
        <strain evidence="1">EGGRZ-B1_66</strain>
        <tissue evidence="1">Body</tissue>
    </source>
</reference>
<proteinExistence type="predicted"/>
<organism evidence="1 2">
    <name type="scientific">Cichlidogyrus casuarinus</name>
    <dbReference type="NCBI Taxonomy" id="1844966"/>
    <lineage>
        <taxon>Eukaryota</taxon>
        <taxon>Metazoa</taxon>
        <taxon>Spiralia</taxon>
        <taxon>Lophotrochozoa</taxon>
        <taxon>Platyhelminthes</taxon>
        <taxon>Monogenea</taxon>
        <taxon>Monopisthocotylea</taxon>
        <taxon>Dactylogyridea</taxon>
        <taxon>Ancyrocephalidae</taxon>
        <taxon>Cichlidogyrus</taxon>
    </lineage>
</organism>
<accession>A0ABD2Q8Y6</accession>
<name>A0ABD2Q8Y6_9PLAT</name>
<gene>
    <name evidence="1" type="ORF">Ciccas_005329</name>
</gene>
<protein>
    <submittedName>
        <fullName evidence="1">Uncharacterized protein</fullName>
    </submittedName>
</protein>